<evidence type="ECO:0000256" key="2">
    <source>
        <dbReference type="ARBA" id="ARBA00022704"/>
    </source>
</evidence>
<keyword evidence="1" id="KW-0646">Protease inhibitor</keyword>
<dbReference type="PANTHER" id="PTHR36530">
    <property type="entry name" value="INHIBITOR OF CYSTEINE PEPTIDASE"/>
    <property type="match status" value="1"/>
</dbReference>
<protein>
    <submittedName>
        <fullName evidence="5">Inhibitor of cysteine peptidase</fullName>
    </submittedName>
</protein>
<dbReference type="GO" id="GO:0004869">
    <property type="term" value="F:cysteine-type endopeptidase inhibitor activity"/>
    <property type="evidence" value="ECO:0007669"/>
    <property type="project" value="UniProtKB-KW"/>
</dbReference>
<dbReference type="AlphaFoldDB" id="A0A1G7M0U5"/>
<evidence type="ECO:0000256" key="1">
    <source>
        <dbReference type="ARBA" id="ARBA00022690"/>
    </source>
</evidence>
<dbReference type="PROSITE" id="PS51257">
    <property type="entry name" value="PROKAR_LIPOPROTEIN"/>
    <property type="match status" value="1"/>
</dbReference>
<keyword evidence="6" id="KW-1185">Reference proteome</keyword>
<accession>A0A1G7M0U5</accession>
<evidence type="ECO:0000313" key="5">
    <source>
        <dbReference type="EMBL" id="SDF55367.1"/>
    </source>
</evidence>
<dbReference type="InterPro" id="IPR036331">
    <property type="entry name" value="Chagasin-like_sf"/>
</dbReference>
<dbReference type="PANTHER" id="PTHR36530:SF1">
    <property type="entry name" value="AMOEBIASIN-1"/>
    <property type="match status" value="1"/>
</dbReference>
<keyword evidence="3" id="KW-0732">Signal</keyword>
<evidence type="ECO:0000313" key="6">
    <source>
        <dbReference type="Proteomes" id="UP000198972"/>
    </source>
</evidence>
<dbReference type="InterPro" id="IPR052781">
    <property type="entry name" value="Cys_protease_inhibitor_I42"/>
</dbReference>
<feature type="domain" description="Proteinase inhibitor I42 chagasin" evidence="4">
    <location>
        <begin position="181"/>
        <end position="269"/>
    </location>
</feature>
<proteinExistence type="predicted"/>
<dbReference type="STRING" id="670482.SAMN04488542_112132"/>
<dbReference type="SUPFAM" id="SSF141066">
    <property type="entry name" value="ICP-like"/>
    <property type="match status" value="2"/>
</dbReference>
<feature type="signal peptide" evidence="3">
    <location>
        <begin position="1"/>
        <end position="30"/>
    </location>
</feature>
<feature type="domain" description="Proteinase inhibitor I42 chagasin" evidence="4">
    <location>
        <begin position="67"/>
        <end position="156"/>
    </location>
</feature>
<gene>
    <name evidence="5" type="ORF">SAMN04488542_112132</name>
</gene>
<feature type="chain" id="PRO_5011495023" evidence="3">
    <location>
        <begin position="31"/>
        <end position="272"/>
    </location>
</feature>
<reference evidence="5 6" key="1">
    <citation type="submission" date="2016-10" db="EMBL/GenBank/DDBJ databases">
        <authorList>
            <person name="de Groot N.N."/>
        </authorList>
    </citation>
    <scope>NUCLEOTIDE SEQUENCE [LARGE SCALE GENOMIC DNA]</scope>
    <source>
        <strain evidence="5 6">DSM 28129</strain>
    </source>
</reference>
<dbReference type="Gene3D" id="2.60.40.2020">
    <property type="match status" value="2"/>
</dbReference>
<dbReference type="InterPro" id="IPR018990">
    <property type="entry name" value="Prot_inh_I42_chagasin"/>
</dbReference>
<evidence type="ECO:0000256" key="3">
    <source>
        <dbReference type="SAM" id="SignalP"/>
    </source>
</evidence>
<name>A0A1G7M0U5_9BACL</name>
<organism evidence="5 6">
    <name type="scientific">Fontibacillus panacisegetis</name>
    <dbReference type="NCBI Taxonomy" id="670482"/>
    <lineage>
        <taxon>Bacteria</taxon>
        <taxon>Bacillati</taxon>
        <taxon>Bacillota</taxon>
        <taxon>Bacilli</taxon>
        <taxon>Bacillales</taxon>
        <taxon>Paenibacillaceae</taxon>
        <taxon>Fontibacillus</taxon>
    </lineage>
</organism>
<evidence type="ECO:0000259" key="4">
    <source>
        <dbReference type="Pfam" id="PF09394"/>
    </source>
</evidence>
<dbReference type="Proteomes" id="UP000198972">
    <property type="component" value="Unassembled WGS sequence"/>
</dbReference>
<dbReference type="EMBL" id="FNBG01000012">
    <property type="protein sequence ID" value="SDF55367.1"/>
    <property type="molecule type" value="Genomic_DNA"/>
</dbReference>
<dbReference type="RefSeq" id="WP_175471393.1">
    <property type="nucleotide sequence ID" value="NZ_FNBG01000012.1"/>
</dbReference>
<dbReference type="Pfam" id="PF09394">
    <property type="entry name" value="Inhibitor_I42"/>
    <property type="match status" value="2"/>
</dbReference>
<keyword evidence="2" id="KW-0789">Thiol protease inhibitor</keyword>
<sequence length="272" mass="29691">MKITKSMVIAASLAGCLTVGGVAGMSTSFADGANASSEKNGVVKHQVMKGAKQNSSSAAIDENVKEVTAGESFKITLEENTSTGYSWSYKSDSDAIQLIAENSEAPSQTDPPMMGAPSQKTWTFKADKKGTYTLKFSYARPWEKDVPAVETVTCTIKVTDETTKSKAKEIVTLKADGANAIKKDQKFNITLEENSSTGYSWNYVTSSKDIKLIDEHNQEKKADDGLEGAPSQKTWTFKVDKKGTYILKFSYAQSWDANAHPEQTMIYKIVVE</sequence>